<dbReference type="EMBL" id="JAASRN010000001">
    <property type="protein sequence ID" value="NIK73156.1"/>
    <property type="molecule type" value="Genomic_DNA"/>
</dbReference>
<evidence type="ECO:0000256" key="8">
    <source>
        <dbReference type="ARBA" id="ARBA00022801"/>
    </source>
</evidence>
<evidence type="ECO:0000313" key="14">
    <source>
        <dbReference type="Proteomes" id="UP000537126"/>
    </source>
</evidence>
<evidence type="ECO:0008006" key="15">
    <source>
        <dbReference type="Google" id="ProtNLM"/>
    </source>
</evidence>
<keyword evidence="10" id="KW-0482">Metalloprotease</keyword>
<dbReference type="GO" id="GO:0046872">
    <property type="term" value="F:metal ion binding"/>
    <property type="evidence" value="ECO:0007669"/>
    <property type="project" value="UniProtKB-KW"/>
</dbReference>
<dbReference type="GO" id="GO:0004222">
    <property type="term" value="F:metalloendopeptidase activity"/>
    <property type="evidence" value="ECO:0007669"/>
    <property type="project" value="TreeGrafter"/>
</dbReference>
<evidence type="ECO:0000313" key="13">
    <source>
        <dbReference type="EMBL" id="NIK73156.1"/>
    </source>
</evidence>
<dbReference type="Pfam" id="PF01963">
    <property type="entry name" value="TraB_PrgY_gumN"/>
    <property type="match status" value="1"/>
</dbReference>
<organism evidence="13 14">
    <name type="scientific">Thermonema lapsum</name>
    <dbReference type="NCBI Taxonomy" id="28195"/>
    <lineage>
        <taxon>Bacteria</taxon>
        <taxon>Pseudomonadati</taxon>
        <taxon>Bacteroidota</taxon>
        <taxon>Cytophagia</taxon>
        <taxon>Cytophagales</taxon>
        <taxon>Thermonemataceae</taxon>
        <taxon>Thermonema</taxon>
    </lineage>
</organism>
<name>A0A846MNN6_9BACT</name>
<reference evidence="13 14" key="1">
    <citation type="submission" date="2020-03" db="EMBL/GenBank/DDBJ databases">
        <title>Genomic Encyclopedia of Type Strains, Phase IV (KMG-IV): sequencing the most valuable type-strain genomes for metagenomic binning, comparative biology and taxonomic classification.</title>
        <authorList>
            <person name="Goeker M."/>
        </authorList>
    </citation>
    <scope>NUCLEOTIDE SEQUENCE [LARGE SCALE GENOMIC DNA]</scope>
    <source>
        <strain evidence="13 14">DSM 5718</strain>
    </source>
</reference>
<protein>
    <recommendedName>
        <fullName evidence="15">TraB/GumN family protein</fullName>
    </recommendedName>
</protein>
<evidence type="ECO:0000256" key="1">
    <source>
        <dbReference type="ARBA" id="ARBA00001936"/>
    </source>
</evidence>
<dbReference type="PANTHER" id="PTHR31120">
    <property type="entry name" value="METALLOPROTEASE TIKI"/>
    <property type="match status" value="1"/>
</dbReference>
<evidence type="ECO:0000256" key="5">
    <source>
        <dbReference type="ARBA" id="ARBA00022692"/>
    </source>
</evidence>
<evidence type="ECO:0000256" key="10">
    <source>
        <dbReference type="ARBA" id="ARBA00023049"/>
    </source>
</evidence>
<keyword evidence="6" id="KW-0479">Metal-binding</keyword>
<keyword evidence="8" id="KW-0378">Hydrolase</keyword>
<keyword evidence="4" id="KW-0645">Protease</keyword>
<evidence type="ECO:0000256" key="7">
    <source>
        <dbReference type="ARBA" id="ARBA00022729"/>
    </source>
</evidence>
<evidence type="ECO:0000256" key="3">
    <source>
        <dbReference type="ARBA" id="ARBA00004479"/>
    </source>
</evidence>
<evidence type="ECO:0000256" key="9">
    <source>
        <dbReference type="ARBA" id="ARBA00022989"/>
    </source>
</evidence>
<gene>
    <name evidence="13" type="ORF">FHS56_000642</name>
</gene>
<keyword evidence="9" id="KW-1133">Transmembrane helix</keyword>
<keyword evidence="7" id="KW-0732">Signal</keyword>
<keyword evidence="14" id="KW-1185">Reference proteome</keyword>
<comment type="cofactor">
    <cofactor evidence="1">
        <name>Mn(2+)</name>
        <dbReference type="ChEBI" id="CHEBI:29035"/>
    </cofactor>
</comment>
<dbReference type="AlphaFoldDB" id="A0A846MNN6"/>
<dbReference type="GO" id="GO:0030178">
    <property type="term" value="P:negative regulation of Wnt signaling pathway"/>
    <property type="evidence" value="ECO:0007669"/>
    <property type="project" value="InterPro"/>
</dbReference>
<keyword evidence="5" id="KW-0812">Transmembrane</keyword>
<proteinExistence type="predicted"/>
<dbReference type="GO" id="GO:0016020">
    <property type="term" value="C:membrane"/>
    <property type="evidence" value="ECO:0007669"/>
    <property type="project" value="UniProtKB-SubCell"/>
</dbReference>
<dbReference type="PANTHER" id="PTHR31120:SF6">
    <property type="entry name" value="METALLOPROTEASE TIKI HOMOLOG"/>
    <property type="match status" value="1"/>
</dbReference>
<dbReference type="CDD" id="cd14789">
    <property type="entry name" value="Tiki"/>
    <property type="match status" value="1"/>
</dbReference>
<comment type="caution">
    <text evidence="13">The sequence shown here is derived from an EMBL/GenBank/DDBJ whole genome shotgun (WGS) entry which is preliminary data.</text>
</comment>
<keyword evidence="11" id="KW-0472">Membrane</keyword>
<dbReference type="InterPro" id="IPR040230">
    <property type="entry name" value="TIKI1/2-like"/>
</dbReference>
<dbReference type="GO" id="GO:0006508">
    <property type="term" value="P:proteolysis"/>
    <property type="evidence" value="ECO:0007669"/>
    <property type="project" value="UniProtKB-KW"/>
</dbReference>
<dbReference type="Proteomes" id="UP000537126">
    <property type="component" value="Unassembled WGS sequence"/>
</dbReference>
<accession>A0A846MNN6</accession>
<evidence type="ECO:0000256" key="12">
    <source>
        <dbReference type="ARBA" id="ARBA00023180"/>
    </source>
</evidence>
<evidence type="ECO:0000256" key="2">
    <source>
        <dbReference type="ARBA" id="ARBA00001941"/>
    </source>
</evidence>
<comment type="cofactor">
    <cofactor evidence="2">
        <name>Co(2+)</name>
        <dbReference type="ChEBI" id="CHEBI:48828"/>
    </cofactor>
</comment>
<dbReference type="RefSeq" id="WP_166918423.1">
    <property type="nucleotide sequence ID" value="NZ_JAASRN010000001.1"/>
</dbReference>
<dbReference type="InterPro" id="IPR002816">
    <property type="entry name" value="TraB/PrgY/GumN_fam"/>
</dbReference>
<keyword evidence="12" id="KW-0325">Glycoprotein</keyword>
<evidence type="ECO:0000256" key="4">
    <source>
        <dbReference type="ARBA" id="ARBA00022670"/>
    </source>
</evidence>
<evidence type="ECO:0000256" key="11">
    <source>
        <dbReference type="ARBA" id="ARBA00023136"/>
    </source>
</evidence>
<sequence length="306" mass="35554">MIQTLQNFRFLWLLLLIWSNCYTASAQVFWKITGKRLKQPSYLLGSLHIYDGSHLLEQPAVKQAFDNSRVFVGELEMKPTAMFELFAEMLMPGDTTLQDLLPEKDYQRVDAYMQKKMGMGIAFFGRMRPIFIYFLLTTIDEAELMEPRGDSSVLSLNVNNFMDVYLQERAREAGKEVRALETVREQMQALTGSMSLQEQATTLADYVKSGKRQRKDKQDTRLLIEAYKQQDLRRLEKALRDNFDEKQYRLLIVERNHRWVPKMEVIMQKAPAFFVVGAGHLVGEEGLLAQLKRLGYQLEPLPLVLK</sequence>
<evidence type="ECO:0000256" key="6">
    <source>
        <dbReference type="ARBA" id="ARBA00022723"/>
    </source>
</evidence>
<comment type="subcellular location">
    <subcellularLocation>
        <location evidence="3">Membrane</location>
        <topology evidence="3">Single-pass type I membrane protein</topology>
    </subcellularLocation>
</comment>